<feature type="transmembrane region" description="Helical" evidence="3">
    <location>
        <begin position="327"/>
        <end position="346"/>
    </location>
</feature>
<dbReference type="AlphaFoldDB" id="A0A9P8XVB4"/>
<feature type="transmembrane region" description="Helical" evidence="3">
    <location>
        <begin position="236"/>
        <end position="261"/>
    </location>
</feature>
<evidence type="ECO:0000313" key="5">
    <source>
        <dbReference type="EMBL" id="KAH7020824.1"/>
    </source>
</evidence>
<dbReference type="OrthoDB" id="6499973at2759"/>
<evidence type="ECO:0000313" key="6">
    <source>
        <dbReference type="Proteomes" id="UP000756346"/>
    </source>
</evidence>
<dbReference type="GeneID" id="70180218"/>
<keyword evidence="3" id="KW-1133">Transmembrane helix</keyword>
<feature type="transmembrane region" description="Helical" evidence="3">
    <location>
        <begin position="71"/>
        <end position="93"/>
    </location>
</feature>
<feature type="transmembrane region" description="Helical" evidence="3">
    <location>
        <begin position="189"/>
        <end position="209"/>
    </location>
</feature>
<gene>
    <name evidence="5" type="ORF">B0I36DRAFT_252237</name>
</gene>
<evidence type="ECO:0000256" key="3">
    <source>
        <dbReference type="SAM" id="Phobius"/>
    </source>
</evidence>
<feature type="domain" description="Major facilitator superfamily (MFS) profile" evidence="4">
    <location>
        <begin position="29"/>
        <end position="389"/>
    </location>
</feature>
<feature type="transmembrane region" description="Helical" evidence="3">
    <location>
        <begin position="300"/>
        <end position="321"/>
    </location>
</feature>
<dbReference type="InterPro" id="IPR050327">
    <property type="entry name" value="Proton-linked_MCT"/>
</dbReference>
<dbReference type="InterPro" id="IPR020846">
    <property type="entry name" value="MFS_dom"/>
</dbReference>
<comment type="similarity">
    <text evidence="2">Belongs to the major facilitator superfamily. Monocarboxylate porter (TC 2.A.1.13) family.</text>
</comment>
<feature type="transmembrane region" description="Helical" evidence="3">
    <location>
        <begin position="273"/>
        <end position="293"/>
    </location>
</feature>
<evidence type="ECO:0000256" key="2">
    <source>
        <dbReference type="ARBA" id="ARBA00006727"/>
    </source>
</evidence>
<organism evidence="5 6">
    <name type="scientific">Microdochium trichocladiopsis</name>
    <dbReference type="NCBI Taxonomy" id="1682393"/>
    <lineage>
        <taxon>Eukaryota</taxon>
        <taxon>Fungi</taxon>
        <taxon>Dikarya</taxon>
        <taxon>Ascomycota</taxon>
        <taxon>Pezizomycotina</taxon>
        <taxon>Sordariomycetes</taxon>
        <taxon>Xylariomycetidae</taxon>
        <taxon>Xylariales</taxon>
        <taxon>Microdochiaceae</taxon>
        <taxon>Microdochium</taxon>
    </lineage>
</organism>
<dbReference type="PROSITE" id="PS50850">
    <property type="entry name" value="MFS"/>
    <property type="match status" value="1"/>
</dbReference>
<dbReference type="EMBL" id="JAGTJQ010000010">
    <property type="protein sequence ID" value="KAH7020824.1"/>
    <property type="molecule type" value="Genomic_DNA"/>
</dbReference>
<dbReference type="PANTHER" id="PTHR11360">
    <property type="entry name" value="MONOCARBOXYLATE TRANSPORTER"/>
    <property type="match status" value="1"/>
</dbReference>
<comment type="caution">
    <text evidence="5">The sequence shown here is derived from an EMBL/GenBank/DDBJ whole genome shotgun (WGS) entry which is preliminary data.</text>
</comment>
<dbReference type="InterPro" id="IPR036259">
    <property type="entry name" value="MFS_trans_sf"/>
</dbReference>
<dbReference type="GO" id="GO:0022857">
    <property type="term" value="F:transmembrane transporter activity"/>
    <property type="evidence" value="ECO:0007669"/>
    <property type="project" value="InterPro"/>
</dbReference>
<keyword evidence="3" id="KW-0472">Membrane</keyword>
<dbReference type="InterPro" id="IPR011701">
    <property type="entry name" value="MFS"/>
</dbReference>
<keyword evidence="6" id="KW-1185">Reference proteome</keyword>
<dbReference type="RefSeq" id="XP_046007025.1">
    <property type="nucleotide sequence ID" value="XM_046150672.1"/>
</dbReference>
<protein>
    <submittedName>
        <fullName evidence="5">Major facilitator superfamily domain-containing protein</fullName>
    </submittedName>
</protein>
<accession>A0A9P8XVB4</accession>
<evidence type="ECO:0000259" key="4">
    <source>
        <dbReference type="PROSITE" id="PS50850"/>
    </source>
</evidence>
<dbReference type="Proteomes" id="UP000756346">
    <property type="component" value="Unassembled WGS sequence"/>
</dbReference>
<dbReference type="PANTHER" id="PTHR11360:SF230">
    <property type="entry name" value="MONOCARBOXYLATE TRANSPORTER, PUTATIVE (AFU_ORTHOLOGUE AFUA_2G12790)-RELATED"/>
    <property type="match status" value="1"/>
</dbReference>
<sequence>MECEDSSRLSDTTSDESAIKDDFPDGGLRAWLVVAGSCLSLFPTFGFIVAIGTLQDYWSTHQFSDYAARDVGWISSTFAFLPLALGIFIGPLFDRYGPRWILLVGSIGYVAMLLLLAECATYWQVLLCCGVLGGTTAAMVTTAGLAVVAHWFKDRRGLAQGVAGLGTSTGGVVFPLVLEHTLSRYGYAWSVRIVGLIAAFCLILANMLVQGRTVCAHKRSSARHIFSLSLYGDLRVILLIISVFGMEIVLFTALGVLPTYASAQPSYPPSTRFYLVSVLNAASCLGRLGPGYLSDKIGRFNTLLIMMAFTLVWMLALWLPLGQTSLAALYAFTALFGFGTGSWMALIPACIGQLCRADEFGKYYGAVYTVASGVKNREQRDIWLYALEA</sequence>
<feature type="transmembrane region" description="Helical" evidence="3">
    <location>
        <begin position="123"/>
        <end position="151"/>
    </location>
</feature>
<feature type="transmembrane region" description="Helical" evidence="3">
    <location>
        <begin position="30"/>
        <end position="51"/>
    </location>
</feature>
<reference evidence="5" key="1">
    <citation type="journal article" date="2021" name="Nat. Commun.">
        <title>Genetic determinants of endophytism in the Arabidopsis root mycobiome.</title>
        <authorList>
            <person name="Mesny F."/>
            <person name="Miyauchi S."/>
            <person name="Thiergart T."/>
            <person name="Pickel B."/>
            <person name="Atanasova L."/>
            <person name="Karlsson M."/>
            <person name="Huettel B."/>
            <person name="Barry K.W."/>
            <person name="Haridas S."/>
            <person name="Chen C."/>
            <person name="Bauer D."/>
            <person name="Andreopoulos W."/>
            <person name="Pangilinan J."/>
            <person name="LaButti K."/>
            <person name="Riley R."/>
            <person name="Lipzen A."/>
            <person name="Clum A."/>
            <person name="Drula E."/>
            <person name="Henrissat B."/>
            <person name="Kohler A."/>
            <person name="Grigoriev I.V."/>
            <person name="Martin F.M."/>
            <person name="Hacquard S."/>
        </authorList>
    </citation>
    <scope>NUCLEOTIDE SEQUENCE</scope>
    <source>
        <strain evidence="5">MPI-CAGE-CH-0230</strain>
    </source>
</reference>
<feature type="transmembrane region" description="Helical" evidence="3">
    <location>
        <begin position="100"/>
        <end position="117"/>
    </location>
</feature>
<dbReference type="Gene3D" id="1.20.1250.20">
    <property type="entry name" value="MFS general substrate transporter like domains"/>
    <property type="match status" value="1"/>
</dbReference>
<name>A0A9P8XVB4_9PEZI</name>
<evidence type="ECO:0000256" key="1">
    <source>
        <dbReference type="ARBA" id="ARBA00004141"/>
    </source>
</evidence>
<comment type="subcellular location">
    <subcellularLocation>
        <location evidence="1">Membrane</location>
        <topology evidence="1">Multi-pass membrane protein</topology>
    </subcellularLocation>
</comment>
<dbReference type="GO" id="GO:0016020">
    <property type="term" value="C:membrane"/>
    <property type="evidence" value="ECO:0007669"/>
    <property type="project" value="UniProtKB-SubCell"/>
</dbReference>
<feature type="transmembrane region" description="Helical" evidence="3">
    <location>
        <begin position="158"/>
        <end position="177"/>
    </location>
</feature>
<keyword evidence="3" id="KW-0812">Transmembrane</keyword>
<dbReference type="Pfam" id="PF07690">
    <property type="entry name" value="MFS_1"/>
    <property type="match status" value="1"/>
</dbReference>
<proteinExistence type="inferred from homology"/>
<dbReference type="SUPFAM" id="SSF103473">
    <property type="entry name" value="MFS general substrate transporter"/>
    <property type="match status" value="1"/>
</dbReference>